<evidence type="ECO:0000313" key="3">
    <source>
        <dbReference type="Proteomes" id="UP001218218"/>
    </source>
</evidence>
<gene>
    <name evidence="2" type="ORF">DFH08DRAFT_1073725</name>
</gene>
<sequence>MLVTHTGLQEHDTYLHVQEVGSTTCKTRVNRGAFVPTYNTAHSESKVLQSLESWAGLALPVTARTPQHLPTASPSAPSVPTQRPSHGSADYHHKTLLEGDASTDRSGDVMGVQVPGWGWEDEQHVAAAAGEKAGWNSSDGAFAWRTPRRASHLEPAGDVEAA</sequence>
<reference evidence="2" key="1">
    <citation type="submission" date="2023-03" db="EMBL/GenBank/DDBJ databases">
        <title>Massive genome expansion in bonnet fungi (Mycena s.s.) driven by repeated elements and novel gene families across ecological guilds.</title>
        <authorList>
            <consortium name="Lawrence Berkeley National Laboratory"/>
            <person name="Harder C.B."/>
            <person name="Miyauchi S."/>
            <person name="Viragh M."/>
            <person name="Kuo A."/>
            <person name="Thoen E."/>
            <person name="Andreopoulos B."/>
            <person name="Lu D."/>
            <person name="Skrede I."/>
            <person name="Drula E."/>
            <person name="Henrissat B."/>
            <person name="Morin E."/>
            <person name="Kohler A."/>
            <person name="Barry K."/>
            <person name="LaButti K."/>
            <person name="Morin E."/>
            <person name="Salamov A."/>
            <person name="Lipzen A."/>
            <person name="Mereny Z."/>
            <person name="Hegedus B."/>
            <person name="Baldrian P."/>
            <person name="Stursova M."/>
            <person name="Weitz H."/>
            <person name="Taylor A."/>
            <person name="Grigoriev I.V."/>
            <person name="Nagy L.G."/>
            <person name="Martin F."/>
            <person name="Kauserud H."/>
        </authorList>
    </citation>
    <scope>NUCLEOTIDE SEQUENCE</scope>
    <source>
        <strain evidence="2">CBHHK002</strain>
    </source>
</reference>
<evidence type="ECO:0000256" key="1">
    <source>
        <dbReference type="SAM" id="MobiDB-lite"/>
    </source>
</evidence>
<keyword evidence="3" id="KW-1185">Reference proteome</keyword>
<feature type="compositionally biased region" description="Low complexity" evidence="1">
    <location>
        <begin position="70"/>
        <end position="81"/>
    </location>
</feature>
<comment type="caution">
    <text evidence="2">The sequence shown here is derived from an EMBL/GenBank/DDBJ whole genome shotgun (WGS) entry which is preliminary data.</text>
</comment>
<proteinExistence type="predicted"/>
<feature type="region of interest" description="Disordered" evidence="1">
    <location>
        <begin position="66"/>
        <end position="91"/>
    </location>
</feature>
<accession>A0AAD7AMC8</accession>
<dbReference type="Proteomes" id="UP001218218">
    <property type="component" value="Unassembled WGS sequence"/>
</dbReference>
<organism evidence="2 3">
    <name type="scientific">Mycena albidolilacea</name>
    <dbReference type="NCBI Taxonomy" id="1033008"/>
    <lineage>
        <taxon>Eukaryota</taxon>
        <taxon>Fungi</taxon>
        <taxon>Dikarya</taxon>
        <taxon>Basidiomycota</taxon>
        <taxon>Agaricomycotina</taxon>
        <taxon>Agaricomycetes</taxon>
        <taxon>Agaricomycetidae</taxon>
        <taxon>Agaricales</taxon>
        <taxon>Marasmiineae</taxon>
        <taxon>Mycenaceae</taxon>
        <taxon>Mycena</taxon>
    </lineage>
</organism>
<evidence type="ECO:0000313" key="2">
    <source>
        <dbReference type="EMBL" id="KAJ7362737.1"/>
    </source>
</evidence>
<name>A0AAD7AMC8_9AGAR</name>
<dbReference type="AlphaFoldDB" id="A0AAD7AMC8"/>
<protein>
    <submittedName>
        <fullName evidence="2">Uncharacterized protein</fullName>
    </submittedName>
</protein>
<dbReference type="EMBL" id="JARIHO010000004">
    <property type="protein sequence ID" value="KAJ7362737.1"/>
    <property type="molecule type" value="Genomic_DNA"/>
</dbReference>